<name>A0ABV5ZHR4_9GAMM</name>
<comment type="caution">
    <text evidence="1">The sequence shown here is derived from an EMBL/GenBank/DDBJ whole genome shotgun (WGS) entry which is preliminary data.</text>
</comment>
<evidence type="ECO:0000313" key="2">
    <source>
        <dbReference type="Proteomes" id="UP001589628"/>
    </source>
</evidence>
<evidence type="ECO:0000313" key="1">
    <source>
        <dbReference type="EMBL" id="MFB9887686.1"/>
    </source>
</evidence>
<organism evidence="1 2">
    <name type="scientific">Balneatrix alpica</name>
    <dbReference type="NCBI Taxonomy" id="75684"/>
    <lineage>
        <taxon>Bacteria</taxon>
        <taxon>Pseudomonadati</taxon>
        <taxon>Pseudomonadota</taxon>
        <taxon>Gammaproteobacteria</taxon>
        <taxon>Oceanospirillales</taxon>
        <taxon>Balneatrichaceae</taxon>
        <taxon>Balneatrix</taxon>
    </lineage>
</organism>
<protein>
    <submittedName>
        <fullName evidence="1">Uncharacterized protein</fullName>
    </submittedName>
</protein>
<keyword evidence="2" id="KW-1185">Reference proteome</keyword>
<proteinExistence type="predicted"/>
<dbReference type="Proteomes" id="UP001589628">
    <property type="component" value="Unassembled WGS sequence"/>
</dbReference>
<gene>
    <name evidence="1" type="ORF">ACFFLH_14815</name>
</gene>
<sequence>MSQARNQRYMKIASACLQALKEVAPGESREKQIQRVYAAIDEAFQAANQDYAQQLTQSLVVLEQIARLGDDELHKARELARAALPQRH</sequence>
<reference evidence="1 2" key="1">
    <citation type="submission" date="2024-09" db="EMBL/GenBank/DDBJ databases">
        <authorList>
            <person name="Sun Q."/>
            <person name="Mori K."/>
        </authorList>
    </citation>
    <scope>NUCLEOTIDE SEQUENCE [LARGE SCALE GENOMIC DNA]</scope>
    <source>
        <strain evidence="1 2">ATCC 51285</strain>
    </source>
</reference>
<dbReference type="EMBL" id="JBHLZN010000005">
    <property type="protein sequence ID" value="MFB9887686.1"/>
    <property type="molecule type" value="Genomic_DNA"/>
</dbReference>
<dbReference type="RefSeq" id="WP_027312107.1">
    <property type="nucleotide sequence ID" value="NZ_JBHLZN010000005.1"/>
</dbReference>
<accession>A0ABV5ZHR4</accession>